<feature type="compositionally biased region" description="Pro residues" evidence="1">
    <location>
        <begin position="130"/>
        <end position="139"/>
    </location>
</feature>
<accession>A0A9P5PHF6</accession>
<gene>
    <name evidence="2" type="ORF">BDP27DRAFT_1426874</name>
</gene>
<feature type="compositionally biased region" description="Low complexity" evidence="1">
    <location>
        <begin position="35"/>
        <end position="49"/>
    </location>
</feature>
<keyword evidence="3" id="KW-1185">Reference proteome</keyword>
<dbReference type="Proteomes" id="UP000772434">
    <property type="component" value="Unassembled WGS sequence"/>
</dbReference>
<dbReference type="EMBL" id="JADNRY010000146">
    <property type="protein sequence ID" value="KAF9063446.1"/>
    <property type="molecule type" value="Genomic_DNA"/>
</dbReference>
<protein>
    <submittedName>
        <fullName evidence="2">Uncharacterized protein</fullName>
    </submittedName>
</protein>
<feature type="region of interest" description="Disordered" evidence="1">
    <location>
        <begin position="29"/>
        <end position="86"/>
    </location>
</feature>
<sequence>MSGKNRAVRERRNAVVDLEISRYLPMNQLPPIQGLSSPSPIQLPSISQLMPPIDLPAPNSQVPAHQPAINPAPAYPPGLGPDLRHQKTHAPTRYTFISSQIPAHLRVPGIVMSDDYLYGPQNLRKAPAGSPAPHPLSKP</sequence>
<organism evidence="2 3">
    <name type="scientific">Rhodocollybia butyracea</name>
    <dbReference type="NCBI Taxonomy" id="206335"/>
    <lineage>
        <taxon>Eukaryota</taxon>
        <taxon>Fungi</taxon>
        <taxon>Dikarya</taxon>
        <taxon>Basidiomycota</taxon>
        <taxon>Agaricomycotina</taxon>
        <taxon>Agaricomycetes</taxon>
        <taxon>Agaricomycetidae</taxon>
        <taxon>Agaricales</taxon>
        <taxon>Marasmiineae</taxon>
        <taxon>Omphalotaceae</taxon>
        <taxon>Rhodocollybia</taxon>
    </lineage>
</organism>
<name>A0A9P5PHF6_9AGAR</name>
<proteinExistence type="predicted"/>
<comment type="caution">
    <text evidence="2">The sequence shown here is derived from an EMBL/GenBank/DDBJ whole genome shotgun (WGS) entry which is preliminary data.</text>
</comment>
<evidence type="ECO:0000313" key="2">
    <source>
        <dbReference type="EMBL" id="KAF9063446.1"/>
    </source>
</evidence>
<evidence type="ECO:0000313" key="3">
    <source>
        <dbReference type="Proteomes" id="UP000772434"/>
    </source>
</evidence>
<evidence type="ECO:0000256" key="1">
    <source>
        <dbReference type="SAM" id="MobiDB-lite"/>
    </source>
</evidence>
<feature type="region of interest" description="Disordered" evidence="1">
    <location>
        <begin position="120"/>
        <end position="139"/>
    </location>
</feature>
<dbReference type="AlphaFoldDB" id="A0A9P5PHF6"/>
<reference evidence="2" key="1">
    <citation type="submission" date="2020-11" db="EMBL/GenBank/DDBJ databases">
        <authorList>
            <consortium name="DOE Joint Genome Institute"/>
            <person name="Ahrendt S."/>
            <person name="Riley R."/>
            <person name="Andreopoulos W."/>
            <person name="Labutti K."/>
            <person name="Pangilinan J."/>
            <person name="Ruiz-Duenas F.J."/>
            <person name="Barrasa J.M."/>
            <person name="Sanchez-Garcia M."/>
            <person name="Camarero S."/>
            <person name="Miyauchi S."/>
            <person name="Serrano A."/>
            <person name="Linde D."/>
            <person name="Babiker R."/>
            <person name="Drula E."/>
            <person name="Ayuso-Fernandez I."/>
            <person name="Pacheco R."/>
            <person name="Padilla G."/>
            <person name="Ferreira P."/>
            <person name="Barriuso J."/>
            <person name="Kellner H."/>
            <person name="Castanera R."/>
            <person name="Alfaro M."/>
            <person name="Ramirez L."/>
            <person name="Pisabarro A.G."/>
            <person name="Kuo A."/>
            <person name="Tritt A."/>
            <person name="Lipzen A."/>
            <person name="He G."/>
            <person name="Yan M."/>
            <person name="Ng V."/>
            <person name="Cullen D."/>
            <person name="Martin F."/>
            <person name="Rosso M.-N."/>
            <person name="Henrissat B."/>
            <person name="Hibbett D."/>
            <person name="Martinez A.T."/>
            <person name="Grigoriev I.V."/>
        </authorList>
    </citation>
    <scope>NUCLEOTIDE SEQUENCE</scope>
    <source>
        <strain evidence="2">AH 40177</strain>
    </source>
</reference>